<sequence length="145" mass="15443">MTTSPTVDVSDYPARYFAAWNGRDIEAALQAFASTVTWNDPSLPATITTLDGARGFFEGSWAAFPDLTFEAIGLPLTDATTGRVAQEWRMTGTDSGVGFIPGHGPSGNEFEVLGMDMWVVTADLTATSVTAYYDAASFARQLGVS</sequence>
<reference evidence="2 3" key="1">
    <citation type="submission" date="2020-04" db="EMBL/GenBank/DDBJ databases">
        <title>MicrobeNet Type strains.</title>
        <authorList>
            <person name="Nicholson A.C."/>
        </authorList>
    </citation>
    <scope>NUCLEOTIDE SEQUENCE [LARGE SCALE GENOMIC DNA]</scope>
    <source>
        <strain evidence="2 3">ATCC BAA-14</strain>
    </source>
</reference>
<feature type="domain" description="SnoaL-like" evidence="1">
    <location>
        <begin position="15"/>
        <end position="121"/>
    </location>
</feature>
<accession>A0A846WS37</accession>
<protein>
    <submittedName>
        <fullName evidence="2">Nuclear transport factor 2 family protein</fullName>
    </submittedName>
</protein>
<dbReference type="InterPro" id="IPR032710">
    <property type="entry name" value="NTF2-like_dom_sf"/>
</dbReference>
<dbReference type="SUPFAM" id="SSF54427">
    <property type="entry name" value="NTF2-like"/>
    <property type="match status" value="1"/>
</dbReference>
<organism evidence="2 3">
    <name type="scientific">Gordonia polyisoprenivorans</name>
    <dbReference type="NCBI Taxonomy" id="84595"/>
    <lineage>
        <taxon>Bacteria</taxon>
        <taxon>Bacillati</taxon>
        <taxon>Actinomycetota</taxon>
        <taxon>Actinomycetes</taxon>
        <taxon>Mycobacteriales</taxon>
        <taxon>Gordoniaceae</taxon>
        <taxon>Gordonia</taxon>
    </lineage>
</organism>
<evidence type="ECO:0000259" key="1">
    <source>
        <dbReference type="Pfam" id="PF12680"/>
    </source>
</evidence>
<evidence type="ECO:0000313" key="2">
    <source>
        <dbReference type="EMBL" id="NKY04414.1"/>
    </source>
</evidence>
<name>A0A846WS37_9ACTN</name>
<proteinExistence type="predicted"/>
<dbReference type="RefSeq" id="WP_006372154.1">
    <property type="nucleotide sequence ID" value="NZ_JAAXPC010000018.1"/>
</dbReference>
<dbReference type="Pfam" id="PF12680">
    <property type="entry name" value="SnoaL_2"/>
    <property type="match status" value="1"/>
</dbReference>
<dbReference type="Gene3D" id="3.10.450.50">
    <property type="match status" value="1"/>
</dbReference>
<dbReference type="EMBL" id="JAAXPC010000018">
    <property type="protein sequence ID" value="NKY04414.1"/>
    <property type="molecule type" value="Genomic_DNA"/>
</dbReference>
<gene>
    <name evidence="2" type="ORF">HGA05_22865</name>
</gene>
<dbReference type="InterPro" id="IPR037401">
    <property type="entry name" value="SnoaL-like"/>
</dbReference>
<dbReference type="Proteomes" id="UP000563898">
    <property type="component" value="Unassembled WGS sequence"/>
</dbReference>
<comment type="caution">
    <text evidence="2">The sequence shown here is derived from an EMBL/GenBank/DDBJ whole genome shotgun (WGS) entry which is preliminary data.</text>
</comment>
<dbReference type="AlphaFoldDB" id="A0A846WS37"/>
<evidence type="ECO:0000313" key="3">
    <source>
        <dbReference type="Proteomes" id="UP000563898"/>
    </source>
</evidence>